<feature type="transmembrane region" description="Helical" evidence="1">
    <location>
        <begin position="205"/>
        <end position="223"/>
    </location>
</feature>
<feature type="transmembrane region" description="Helical" evidence="1">
    <location>
        <begin position="313"/>
        <end position="335"/>
    </location>
</feature>
<gene>
    <name evidence="2" type="ORF">L227DRAFT_610143</name>
</gene>
<name>A0A5C2SDC3_9APHY</name>
<feature type="transmembrane region" description="Helical" evidence="1">
    <location>
        <begin position="133"/>
        <end position="157"/>
    </location>
</feature>
<keyword evidence="1" id="KW-0472">Membrane</keyword>
<keyword evidence="1" id="KW-0812">Transmembrane</keyword>
<dbReference type="OrthoDB" id="3214103at2759"/>
<organism evidence="2 3">
    <name type="scientific">Lentinus tigrinus ALCF2SS1-6</name>
    <dbReference type="NCBI Taxonomy" id="1328759"/>
    <lineage>
        <taxon>Eukaryota</taxon>
        <taxon>Fungi</taxon>
        <taxon>Dikarya</taxon>
        <taxon>Basidiomycota</taxon>
        <taxon>Agaricomycotina</taxon>
        <taxon>Agaricomycetes</taxon>
        <taxon>Polyporales</taxon>
        <taxon>Polyporaceae</taxon>
        <taxon>Lentinus</taxon>
    </lineage>
</organism>
<feature type="transmembrane region" description="Helical" evidence="1">
    <location>
        <begin position="177"/>
        <end position="198"/>
    </location>
</feature>
<keyword evidence="1" id="KW-1133">Transmembrane helix</keyword>
<dbReference type="Proteomes" id="UP000313359">
    <property type="component" value="Unassembled WGS sequence"/>
</dbReference>
<keyword evidence="3" id="KW-1185">Reference proteome</keyword>
<proteinExistence type="predicted"/>
<reference evidence="2" key="1">
    <citation type="journal article" date="2018" name="Genome Biol. Evol.">
        <title>Genomics and development of Lentinus tigrinus, a white-rot wood-decaying mushroom with dimorphic fruiting bodies.</title>
        <authorList>
            <person name="Wu B."/>
            <person name="Xu Z."/>
            <person name="Knudson A."/>
            <person name="Carlson A."/>
            <person name="Chen N."/>
            <person name="Kovaka S."/>
            <person name="LaButti K."/>
            <person name="Lipzen A."/>
            <person name="Pennachio C."/>
            <person name="Riley R."/>
            <person name="Schakwitz W."/>
            <person name="Umezawa K."/>
            <person name="Ohm R.A."/>
            <person name="Grigoriev I.V."/>
            <person name="Nagy L.G."/>
            <person name="Gibbons J."/>
            <person name="Hibbett D."/>
        </authorList>
    </citation>
    <scope>NUCLEOTIDE SEQUENCE [LARGE SCALE GENOMIC DNA]</scope>
    <source>
        <strain evidence="2">ALCF2SS1-6</strain>
    </source>
</reference>
<feature type="transmembrane region" description="Helical" evidence="1">
    <location>
        <begin position="265"/>
        <end position="287"/>
    </location>
</feature>
<dbReference type="AlphaFoldDB" id="A0A5C2SDC3"/>
<accession>A0A5C2SDC3</accession>
<evidence type="ECO:0000313" key="2">
    <source>
        <dbReference type="EMBL" id="RPD61681.1"/>
    </source>
</evidence>
<dbReference type="EMBL" id="ML122261">
    <property type="protein sequence ID" value="RPD61681.1"/>
    <property type="molecule type" value="Genomic_DNA"/>
</dbReference>
<protein>
    <submittedName>
        <fullName evidence="2">Uncharacterized protein</fullName>
    </submittedName>
</protein>
<feature type="transmembrane region" description="Helical" evidence="1">
    <location>
        <begin position="96"/>
        <end position="121"/>
    </location>
</feature>
<sequence>MADRLERSSTFLTADLMLFTGAPSDLHESTPDMLPSPPDTSAFPHMDLSSSIVSQGAMTHLNISQAALANLSQSVNSTGEELKLTFAFEDVYLKEVIIEVTLLTMFFGLFTVLTVVAAYVLCWKGATRKTIAIMLAAIVAMWISTVAYWVTTLVTAAQGTQSPYHYKQSRDIQGCTGTVALTVNVVIGDSIVWWRAWVLWADSRIVRCVCVVMILLTMLTGAMDTGDACGLEPHYIFTDSIGDSSSFEAPPGLTSNSGTMFTGDVWGFVAVFSSLFTNVIATILIGYRGWQHRRFIMSYLRESSPRTQVERTLALLVESGLLYCALWVVIAVYAYSDQSPLLQTRTPAFANFYYVMSSCLVPLVGMYPTLIIIVCAVEKSLNEKLADEHCGRISSPMFDPQLEARRCGSLSELVSTSSAYAAQDGSTSSAH</sequence>
<evidence type="ECO:0000256" key="1">
    <source>
        <dbReference type="SAM" id="Phobius"/>
    </source>
</evidence>
<feature type="transmembrane region" description="Helical" evidence="1">
    <location>
        <begin position="355"/>
        <end position="377"/>
    </location>
</feature>
<evidence type="ECO:0000313" key="3">
    <source>
        <dbReference type="Proteomes" id="UP000313359"/>
    </source>
</evidence>